<comment type="caution">
    <text evidence="1">The sequence shown here is derived from an EMBL/GenBank/DDBJ whole genome shotgun (WGS) entry which is preliminary data.</text>
</comment>
<dbReference type="Gene3D" id="3.90.175.10">
    <property type="entry name" value="Diphtheria Toxin, domain 1"/>
    <property type="match status" value="1"/>
</dbReference>
<gene>
    <name evidence="1" type="ORF">EVOR1521_LOCUS21643</name>
</gene>
<keyword evidence="2" id="KW-1185">Reference proteome</keyword>
<dbReference type="PANTHER" id="PTHR36542:SF2">
    <property type="entry name" value="GIG2-LIKE PROTEIN DRED-RELATED"/>
    <property type="match status" value="1"/>
</dbReference>
<accession>A0AA36J142</accession>
<evidence type="ECO:0000313" key="2">
    <source>
        <dbReference type="Proteomes" id="UP001178507"/>
    </source>
</evidence>
<dbReference type="Proteomes" id="UP001178507">
    <property type="component" value="Unassembled WGS sequence"/>
</dbReference>
<reference evidence="1" key="1">
    <citation type="submission" date="2023-08" db="EMBL/GenBank/DDBJ databases">
        <authorList>
            <person name="Chen Y."/>
            <person name="Shah S."/>
            <person name="Dougan E. K."/>
            <person name="Thang M."/>
            <person name="Chan C."/>
        </authorList>
    </citation>
    <scope>NUCLEOTIDE SEQUENCE</scope>
</reference>
<evidence type="ECO:0008006" key="3">
    <source>
        <dbReference type="Google" id="ProtNLM"/>
    </source>
</evidence>
<dbReference type="EMBL" id="CAUJNA010003274">
    <property type="protein sequence ID" value="CAJ1397675.1"/>
    <property type="molecule type" value="Genomic_DNA"/>
</dbReference>
<dbReference type="AlphaFoldDB" id="A0AA36J142"/>
<evidence type="ECO:0000313" key="1">
    <source>
        <dbReference type="EMBL" id="CAJ1397675.1"/>
    </source>
</evidence>
<proteinExistence type="predicted"/>
<name>A0AA36J142_9DINO</name>
<protein>
    <recommendedName>
        <fullName evidence="3">PARP catalytic domain-containing protein</fullName>
    </recommendedName>
</protein>
<organism evidence="1 2">
    <name type="scientific">Effrenium voratum</name>
    <dbReference type="NCBI Taxonomy" id="2562239"/>
    <lineage>
        <taxon>Eukaryota</taxon>
        <taxon>Sar</taxon>
        <taxon>Alveolata</taxon>
        <taxon>Dinophyceae</taxon>
        <taxon>Suessiales</taxon>
        <taxon>Symbiodiniaceae</taxon>
        <taxon>Effrenium</taxon>
    </lineage>
</organism>
<dbReference type="GO" id="GO:0005737">
    <property type="term" value="C:cytoplasm"/>
    <property type="evidence" value="ECO:0007669"/>
    <property type="project" value="TreeGrafter"/>
</dbReference>
<dbReference type="SUPFAM" id="SSF56399">
    <property type="entry name" value="ADP-ribosylation"/>
    <property type="match status" value="1"/>
</dbReference>
<sequence length="289" mass="32270">MFVTSRQMCQQFDCNDLAVAQSKFDCNDLAVAQSSFCNQHRCRFCTAGIWQKGCCRTHSDKMCQQFDCNDLAVAQGNFCNQHRCRFCTAGIWQKGCCRTHSDKMCQEFDCNDLAVAQSSFCNQHRCRFCTAGIWQKGCCRTHSDKMCQEFDCNDLAEGGIFCRTHNSCSGYNPDGRFLTMYHGTSRTAAAQIELHGFCPSSDGMLGAGVYLSRNLNKARNYGPVILECKVLVGKVARIDRQGHPLQKTWHDAGFDTAWVPPGCGMVASGLEEDCVYEPARIQVLGRVMA</sequence>
<dbReference type="PANTHER" id="PTHR36542">
    <property type="entry name" value="GIG2-LIKE PROTEIN DRED-RELATED"/>
    <property type="match status" value="1"/>
</dbReference>